<evidence type="ECO:0000313" key="2">
    <source>
        <dbReference type="EMBL" id="KKN77122.1"/>
    </source>
</evidence>
<feature type="compositionally biased region" description="Basic residues" evidence="1">
    <location>
        <begin position="126"/>
        <end position="135"/>
    </location>
</feature>
<dbReference type="EMBL" id="LAZR01000284">
    <property type="protein sequence ID" value="KKN77122.1"/>
    <property type="molecule type" value="Genomic_DNA"/>
</dbReference>
<name>A0A0F9TQ94_9ZZZZ</name>
<evidence type="ECO:0000256" key="1">
    <source>
        <dbReference type="SAM" id="MobiDB-lite"/>
    </source>
</evidence>
<organism evidence="2">
    <name type="scientific">marine sediment metagenome</name>
    <dbReference type="NCBI Taxonomy" id="412755"/>
    <lineage>
        <taxon>unclassified sequences</taxon>
        <taxon>metagenomes</taxon>
        <taxon>ecological metagenomes</taxon>
    </lineage>
</organism>
<proteinExistence type="predicted"/>
<reference evidence="2" key="1">
    <citation type="journal article" date="2015" name="Nature">
        <title>Complex archaea that bridge the gap between prokaryotes and eukaryotes.</title>
        <authorList>
            <person name="Spang A."/>
            <person name="Saw J.H."/>
            <person name="Jorgensen S.L."/>
            <person name="Zaremba-Niedzwiedzka K."/>
            <person name="Martijn J."/>
            <person name="Lind A.E."/>
            <person name="van Eijk R."/>
            <person name="Schleper C."/>
            <person name="Guy L."/>
            <person name="Ettema T.J."/>
        </authorList>
    </citation>
    <scope>NUCLEOTIDE SEQUENCE</scope>
</reference>
<comment type="caution">
    <text evidence="2">The sequence shown here is derived from an EMBL/GenBank/DDBJ whole genome shotgun (WGS) entry which is preliminary data.</text>
</comment>
<accession>A0A0F9TQ94</accession>
<sequence>MKPKLMKNGKGWYNDNIEHGLAAKGIKTKTYIQNGEFHLVVPRSSKTPPKKHYQLTMTYARSLGLIDNANNLTKKGHQFIDKIRTFDTDGDGVPDVVDCEPLNPREHGRKKQLESLLSVDGEKERKSKSKSRKKVKELSHRERELLLREERLKFRRKLVKGEREAKLESAKAKQLKEEALRERILLPGEHMSKKRILAEQFKLARDRGEGEKLKKIHSKIVALEQKEPKLFVKGSKRLAKLQKEQAVVAEIKRKAIKRKIKAMKALPRKIRIAKIKRAIHIPDVVARAETITAKALPMAGESEAKVESRFRPII</sequence>
<dbReference type="AlphaFoldDB" id="A0A0F9TQ94"/>
<feature type="region of interest" description="Disordered" evidence="1">
    <location>
        <begin position="119"/>
        <end position="138"/>
    </location>
</feature>
<gene>
    <name evidence="2" type="ORF">LCGC14_0363180</name>
</gene>
<protein>
    <submittedName>
        <fullName evidence="2">Uncharacterized protein</fullName>
    </submittedName>
</protein>